<feature type="region of interest" description="Disordered" evidence="2">
    <location>
        <begin position="907"/>
        <end position="1097"/>
    </location>
</feature>
<dbReference type="PANTHER" id="PTHR24111">
    <property type="entry name" value="LEUCINE-RICH REPEAT-CONTAINING PROTEIN 34"/>
    <property type="match status" value="1"/>
</dbReference>
<evidence type="ECO:0000256" key="1">
    <source>
        <dbReference type="ARBA" id="ARBA00022737"/>
    </source>
</evidence>
<feature type="compositionally biased region" description="Basic residues" evidence="2">
    <location>
        <begin position="994"/>
        <end position="1011"/>
    </location>
</feature>
<name>A0ABD1XJH6_9MARC</name>
<dbReference type="PANTHER" id="PTHR24111:SF0">
    <property type="entry name" value="LEUCINE-RICH REPEAT-CONTAINING PROTEIN"/>
    <property type="match status" value="1"/>
</dbReference>
<feature type="compositionally biased region" description="Low complexity" evidence="2">
    <location>
        <begin position="938"/>
        <end position="947"/>
    </location>
</feature>
<comment type="caution">
    <text evidence="3">The sequence shown here is derived from an EMBL/GenBank/DDBJ whole genome shotgun (WGS) entry which is preliminary data.</text>
</comment>
<dbReference type="InterPro" id="IPR001611">
    <property type="entry name" value="Leu-rich_rpt"/>
</dbReference>
<feature type="compositionally biased region" description="Basic and acidic residues" evidence="2">
    <location>
        <begin position="1087"/>
        <end position="1097"/>
    </location>
</feature>
<dbReference type="InterPro" id="IPR052201">
    <property type="entry name" value="LRR-containing_regulator"/>
</dbReference>
<feature type="region of interest" description="Disordered" evidence="2">
    <location>
        <begin position="428"/>
        <end position="451"/>
    </location>
</feature>
<reference evidence="3 4" key="1">
    <citation type="submission" date="2024-09" db="EMBL/GenBank/DDBJ databases">
        <title>Chromosome-scale assembly of Riccia fluitans.</title>
        <authorList>
            <person name="Paukszto L."/>
            <person name="Sawicki J."/>
            <person name="Karawczyk K."/>
            <person name="Piernik-Szablinska J."/>
            <person name="Szczecinska M."/>
            <person name="Mazdziarz M."/>
        </authorList>
    </citation>
    <scope>NUCLEOTIDE SEQUENCE [LARGE SCALE GENOMIC DNA]</scope>
    <source>
        <strain evidence="3">Rf_01</strain>
        <tissue evidence="3">Aerial parts of the thallus</tissue>
    </source>
</reference>
<dbReference type="SUPFAM" id="SSF52047">
    <property type="entry name" value="RNI-like"/>
    <property type="match status" value="2"/>
</dbReference>
<feature type="compositionally biased region" description="Low complexity" evidence="2">
    <location>
        <begin position="1012"/>
        <end position="1024"/>
    </location>
</feature>
<organism evidence="3 4">
    <name type="scientific">Riccia fluitans</name>
    <dbReference type="NCBI Taxonomy" id="41844"/>
    <lineage>
        <taxon>Eukaryota</taxon>
        <taxon>Viridiplantae</taxon>
        <taxon>Streptophyta</taxon>
        <taxon>Embryophyta</taxon>
        <taxon>Marchantiophyta</taxon>
        <taxon>Marchantiopsida</taxon>
        <taxon>Marchantiidae</taxon>
        <taxon>Marchantiales</taxon>
        <taxon>Ricciaceae</taxon>
        <taxon>Riccia</taxon>
    </lineage>
</organism>
<feature type="compositionally biased region" description="Pro residues" evidence="2">
    <location>
        <begin position="925"/>
        <end position="937"/>
    </location>
</feature>
<dbReference type="InterPro" id="IPR032675">
    <property type="entry name" value="LRR_dom_sf"/>
</dbReference>
<feature type="region of interest" description="Disordered" evidence="2">
    <location>
        <begin position="837"/>
        <end position="861"/>
    </location>
</feature>
<dbReference type="Proteomes" id="UP001605036">
    <property type="component" value="Unassembled WGS sequence"/>
</dbReference>
<dbReference type="Pfam" id="PF13516">
    <property type="entry name" value="LRR_6"/>
    <property type="match status" value="3"/>
</dbReference>
<feature type="compositionally biased region" description="Acidic residues" evidence="2">
    <location>
        <begin position="1065"/>
        <end position="1074"/>
    </location>
</feature>
<dbReference type="SMART" id="SM00368">
    <property type="entry name" value="LRR_RI"/>
    <property type="match status" value="6"/>
</dbReference>
<proteinExistence type="predicted"/>
<keyword evidence="4" id="KW-1185">Reference proteome</keyword>
<feature type="compositionally biased region" description="Pro residues" evidence="2">
    <location>
        <begin position="1025"/>
        <end position="1036"/>
    </location>
</feature>
<gene>
    <name evidence="3" type="ORF">R1flu_026639</name>
</gene>
<protein>
    <submittedName>
        <fullName evidence="3">Uncharacterized protein</fullName>
    </submittedName>
</protein>
<sequence>MKTVIVDECFPPGLQRLTDQLASAAVPGINELPDLTAVEEFGPCFNAAAIRSQDQQMTGGSWAAVRLKVLSLVATCPTLTHVNLSNCCIDDESEMRILGLGLEKSDTLEFLDLSGNMAVGSKAGCGYINRILKGCKRLRTLNVARVGMGWEGMAKISGAMGHNIALRHLDISGNPKLGDNGMALLSAVLKGQISSSNKTDSAGGDEKFKGLTSLTVGSLTVGGARHLAEALAAQTSHGSLEVLKIVRSTEEEEVEVVQEGGGDPLLVLLSSLIHPGPPTEYDDLAAPAMYNESLKVLSLKFIRAEGLAGTLAQILRSNNTLLELHLEGSHFSTVEWREILQSLHENTTLNSLFLGSCRGLGDMFQDFMDLVRVNSTIDFIELPKTELEESGQNVLIMEALNNGNTSNGYPAEEEIRESFQKFKVQGVPSEPETWGEDITADNLGTPGGSRRGNSAAIELDLKSLPRGLYGLVLQLTAENPTITVLPRLSTLSMEEFGDFFAFPHFTQENKDEKWWQTRRAILSMICSCPTLTHIDLEGCGIHKEEEVQDLCLGLGNSQILEMLNIGGNGGFGTEVGCLHLCRLLLKIPTLKELHLHAIDMKPDFLVYLTAAIRKVPDCSLHTLDINFNSGLGDEGAENLATLVADPDNSIMIRHLRMFGTGMGIKGAFLMSLALRMNTSLKSLFVGFETEDENAEGPLSMLLSAFVPEPHQLEVETDGSIQLSCNTSVENLGVCGGRETGLASVLSKILEASNIRALTLNCTYLTPAQWQEIFKSLRHNTSLEALDMTQCEGLDASVHEEMMTMLRSNSRLSDITLTQTELERSGRHMSINQELLQRTGSSGHSSGSPFLTPNSSGDWSGHARVNAMPAAATPYEAPADGSSSHYAPYHPAASGACQPALGKVPSWIPSGSATPGPPSYFSSGPPGQPSSMPGPPPYFSSSPSQLPPRYQTSVNNYTQPPPQNPGGFSNPIDARPGAYQSHGGGYMMSPEPVTNHHHFHHQPSQQHSHHNQSNHYQSQQTSHHNPAPPPAPSPPFTPSNEWSPSGEPWWSNLENAQQPGGAPSEAADDESVYDESDGRRRSRLGSWARDKKEKMKETKVVVTVVAKHGKELVKDLARERKDKVLSKLGKRLSSKG</sequence>
<dbReference type="AlphaFoldDB" id="A0ABD1XJH6"/>
<accession>A0ABD1XJH6</accession>
<keyword evidence="1" id="KW-0677">Repeat</keyword>
<evidence type="ECO:0000256" key="2">
    <source>
        <dbReference type="SAM" id="MobiDB-lite"/>
    </source>
</evidence>
<evidence type="ECO:0000313" key="3">
    <source>
        <dbReference type="EMBL" id="KAL2608066.1"/>
    </source>
</evidence>
<dbReference type="EMBL" id="JBHFFA010000008">
    <property type="protein sequence ID" value="KAL2608066.1"/>
    <property type="molecule type" value="Genomic_DNA"/>
</dbReference>
<dbReference type="Gene3D" id="3.80.10.10">
    <property type="entry name" value="Ribonuclease Inhibitor"/>
    <property type="match status" value="5"/>
</dbReference>
<feature type="compositionally biased region" description="Polar residues" evidence="2">
    <location>
        <begin position="837"/>
        <end position="857"/>
    </location>
</feature>
<evidence type="ECO:0000313" key="4">
    <source>
        <dbReference type="Proteomes" id="UP001605036"/>
    </source>
</evidence>